<name>A0A0J9E2W5_9RHOB</name>
<dbReference type="RefSeq" id="WP_049642838.1">
    <property type="nucleotide sequence ID" value="NZ_LFTY01000002.1"/>
</dbReference>
<keyword evidence="2" id="KW-1185">Reference proteome</keyword>
<gene>
    <name evidence="1" type="ORF">AIOL_002005</name>
</gene>
<comment type="caution">
    <text evidence="1">The sequence shown here is derived from an EMBL/GenBank/DDBJ whole genome shotgun (WGS) entry which is preliminary data.</text>
</comment>
<organism evidence="1 2">
    <name type="scientific">Candidatus Rhodobacter oscarellae</name>
    <dbReference type="NCBI Taxonomy" id="1675527"/>
    <lineage>
        <taxon>Bacteria</taxon>
        <taxon>Pseudomonadati</taxon>
        <taxon>Pseudomonadota</taxon>
        <taxon>Alphaproteobacteria</taxon>
        <taxon>Rhodobacterales</taxon>
        <taxon>Rhodobacter group</taxon>
        <taxon>Rhodobacter</taxon>
    </lineage>
</organism>
<evidence type="ECO:0000313" key="2">
    <source>
        <dbReference type="Proteomes" id="UP000037178"/>
    </source>
</evidence>
<dbReference type="STRING" id="1675527.AIOL_002005"/>
<protein>
    <recommendedName>
        <fullName evidence="3">DUF1326 domain-containing protein</fullName>
    </recommendedName>
</protein>
<evidence type="ECO:0008006" key="3">
    <source>
        <dbReference type="Google" id="ProtNLM"/>
    </source>
</evidence>
<dbReference type="PATRIC" id="fig|1675527.3.peg.2111"/>
<dbReference type="EMBL" id="LFTY01000002">
    <property type="protein sequence ID" value="KMW57047.1"/>
    <property type="molecule type" value="Genomic_DNA"/>
</dbReference>
<dbReference type="Pfam" id="PF07040">
    <property type="entry name" value="DUF1326"/>
    <property type="match status" value="1"/>
</dbReference>
<dbReference type="Proteomes" id="UP000037178">
    <property type="component" value="Unassembled WGS sequence"/>
</dbReference>
<reference evidence="1 2" key="1">
    <citation type="submission" date="2015-06" db="EMBL/GenBank/DDBJ databases">
        <title>Draft genome sequence of an Alphaproteobacteria species associated to the Mediterranean sponge Oscarella lobularis.</title>
        <authorList>
            <person name="Jourda C."/>
            <person name="Santini S."/>
            <person name="Claverie J.-M."/>
        </authorList>
    </citation>
    <scope>NUCLEOTIDE SEQUENCE [LARGE SCALE GENOMIC DNA]</scope>
    <source>
        <strain evidence="1">IGS</strain>
    </source>
</reference>
<sequence>MAAKKEAKAADRIVVRDRLDQRMDPNPLRRRLRPTEWVIKGELFMNCSCTVFCPCVISLGAHPPTEGSCRTWFALQIDEGHFEGENLGGLNVALMIDIPGKMADGDWKVAAYVDENATQKAYNGLLQILSGGAGGNTGVFHYLVSEIIGAEREKVIIERDGRRRRIMVGRKIQGEIEMLQGKDPDVPVAIENSTYWMGPVVYPARGLKSRVRDYGRVWDFSGKSGEIVPINWSGPNRT</sequence>
<dbReference type="InterPro" id="IPR009758">
    <property type="entry name" value="DUF1326"/>
</dbReference>
<evidence type="ECO:0000313" key="1">
    <source>
        <dbReference type="EMBL" id="KMW57047.1"/>
    </source>
</evidence>
<proteinExistence type="predicted"/>
<dbReference type="AlphaFoldDB" id="A0A0J9E2W5"/>
<dbReference type="OrthoDB" id="9802256at2"/>
<accession>A0A0J9E2W5</accession>